<keyword evidence="8" id="KW-1185">Reference proteome</keyword>
<evidence type="ECO:0000256" key="3">
    <source>
        <dbReference type="ARBA" id="ARBA00023237"/>
    </source>
</evidence>
<evidence type="ECO:0000259" key="5">
    <source>
        <dbReference type="Pfam" id="PF00593"/>
    </source>
</evidence>
<keyword evidence="2" id="KW-0472">Membrane</keyword>
<comment type="caution">
    <text evidence="7">The sequence shown here is derived from an EMBL/GenBank/DDBJ whole genome shotgun (WGS) entry which is preliminary data.</text>
</comment>
<evidence type="ECO:0000256" key="4">
    <source>
        <dbReference type="PROSITE-ProRule" id="PRU00339"/>
    </source>
</evidence>
<gene>
    <name evidence="7" type="ORF">FKG94_11715</name>
</gene>
<name>A0A545TN81_9GAMM</name>
<feature type="repeat" description="TPR" evidence="4">
    <location>
        <begin position="471"/>
        <end position="504"/>
    </location>
</feature>
<dbReference type="PROSITE" id="PS50005">
    <property type="entry name" value="TPR"/>
    <property type="match status" value="1"/>
</dbReference>
<dbReference type="Gene3D" id="2.40.170.20">
    <property type="entry name" value="TonB-dependent receptor, beta-barrel domain"/>
    <property type="match status" value="1"/>
</dbReference>
<evidence type="ECO:0000313" key="7">
    <source>
        <dbReference type="EMBL" id="TQV78690.1"/>
    </source>
</evidence>
<dbReference type="InterPro" id="IPR000531">
    <property type="entry name" value="Beta-barrel_TonB"/>
</dbReference>
<accession>A0A545TN81</accession>
<reference evidence="7 8" key="1">
    <citation type="submission" date="2019-06" db="EMBL/GenBank/DDBJ databases">
        <title>Whole genome sequence for Cellvibrionaceae sp. R142.</title>
        <authorList>
            <person name="Wang G."/>
        </authorList>
    </citation>
    <scope>NUCLEOTIDE SEQUENCE [LARGE SCALE GENOMIC DNA]</scope>
    <source>
        <strain evidence="7 8">R142</strain>
    </source>
</reference>
<evidence type="ECO:0000256" key="1">
    <source>
        <dbReference type="ARBA" id="ARBA00004442"/>
    </source>
</evidence>
<comment type="subcellular location">
    <subcellularLocation>
        <location evidence="1">Cell outer membrane</location>
    </subcellularLocation>
</comment>
<dbReference type="Gene3D" id="2.60.120.1440">
    <property type="match status" value="1"/>
</dbReference>
<dbReference type="Gene3D" id="1.25.40.10">
    <property type="entry name" value="Tetratricopeptide repeat domain"/>
    <property type="match status" value="1"/>
</dbReference>
<dbReference type="InterPro" id="IPR011990">
    <property type="entry name" value="TPR-like_helical_dom_sf"/>
</dbReference>
<dbReference type="Pfam" id="PF04773">
    <property type="entry name" value="FecR"/>
    <property type="match status" value="1"/>
</dbReference>
<evidence type="ECO:0000313" key="8">
    <source>
        <dbReference type="Proteomes" id="UP000319732"/>
    </source>
</evidence>
<dbReference type="AlphaFoldDB" id="A0A545TN81"/>
<proteinExistence type="predicted"/>
<dbReference type="PANTHER" id="PTHR12558">
    <property type="entry name" value="CELL DIVISION CYCLE 16,23,27"/>
    <property type="match status" value="1"/>
</dbReference>
<organism evidence="7 8">
    <name type="scientific">Exilibacterium tricleocarpae</name>
    <dbReference type="NCBI Taxonomy" id="2591008"/>
    <lineage>
        <taxon>Bacteria</taxon>
        <taxon>Pseudomonadati</taxon>
        <taxon>Pseudomonadota</taxon>
        <taxon>Gammaproteobacteria</taxon>
        <taxon>Cellvibrionales</taxon>
        <taxon>Cellvibrionaceae</taxon>
        <taxon>Exilibacterium</taxon>
    </lineage>
</organism>
<evidence type="ECO:0000256" key="2">
    <source>
        <dbReference type="ARBA" id="ARBA00023136"/>
    </source>
</evidence>
<dbReference type="GO" id="GO:0009279">
    <property type="term" value="C:cell outer membrane"/>
    <property type="evidence" value="ECO:0007669"/>
    <property type="project" value="UniProtKB-SubCell"/>
</dbReference>
<dbReference type="OrthoDB" id="9768147at2"/>
<keyword evidence="3" id="KW-0998">Cell outer membrane</keyword>
<feature type="domain" description="TonB-dependent receptor-like beta-barrel" evidence="5">
    <location>
        <begin position="686"/>
        <end position="931"/>
    </location>
</feature>
<dbReference type="SMART" id="SM00028">
    <property type="entry name" value="TPR"/>
    <property type="match status" value="4"/>
</dbReference>
<dbReference type="InterPro" id="IPR006860">
    <property type="entry name" value="FecR"/>
</dbReference>
<dbReference type="Proteomes" id="UP000319732">
    <property type="component" value="Unassembled WGS sequence"/>
</dbReference>
<evidence type="ECO:0000259" key="6">
    <source>
        <dbReference type="Pfam" id="PF04773"/>
    </source>
</evidence>
<dbReference type="Pfam" id="PF00593">
    <property type="entry name" value="TonB_dep_Rec_b-barrel"/>
    <property type="match status" value="1"/>
</dbReference>
<dbReference type="EMBL" id="VHSG01000012">
    <property type="protein sequence ID" value="TQV78690.1"/>
    <property type="molecule type" value="Genomic_DNA"/>
</dbReference>
<dbReference type="InterPro" id="IPR019734">
    <property type="entry name" value="TPR_rpt"/>
</dbReference>
<sequence length="1147" mass="126077">MWRKKTSQHRDPALFITLGKTSMRLFARRPTITALCRRLPVALLLGLCVLAHAQTPDRCQDWAARIISLEGAAQWRAPGTSQWQNAGAGFEFCVGDTLRIQDSRATLRLPNATVVRLQENTTLKFLPPQKSLWVELLEGIAHFITRTPQPFEVKAPYFNAAIKGTEFSVSARSDANTLALFEGQVQLSNAFGQLSLQAGESALARTNTAPQKAVSVKLRDTVAWALYFPPMPVPASAPETVRTAIAAGRLRSAEDALAELPPAQQSAELLALAAALSLYRGQVEASAGLLDRALQKDPQAPAALALKSLRQMVAGDTAAALRGAQATVAAAPDSPAAWLALSYVQQSLLQLDAAFASAQNAEQRAGDSGLLQARLAELALMLGEYKKADRFARRAAALSPNLSRTHTVAGFAALNRFALSTAQQSFRRAAQLDAADPLPALGLGLIAIREGRLRAGREHIEHAIAQDPGNAVLRSYLGKAYYEERRNELADEQYTLAQQLDPADPTPWFYQALRQQSDNRLIEALAALDTAVARNDNRAVYRSRLLLDNDNASRSANQARIYSALRFDQAAILQGARAVRQAPAEHSGHRLLAEVYADQPQLESLRAGATLMATLLAPPGAQPLPLGLRETGLLVVDGAGPTDLGVAEYNPLFIREGLNGRLSGLGGTQDTHAYEWNLNGLLGKGSFNAGQYRYQSDGFRANNDVKYELSNVLGQYQVTPDLGLQLELRRREEERGDIALQFDLDTFSDNLQVDTDTDTVRLGLNYRLSPGSRILASLTRKDTEIKTQRSFEPFPGLVIDQSSAFDTQTEQADLQYHLLADNSTWILGGRYADSEGELNPAGVAPSLVFDTTFESVYAYSFWPVLSDRLTLTAALSYTDYEQVVAGGLQGDVEQAEDKINPKLGLEWSVAPGWTLRGTALRTFAPSTDAQVSIEPGHVAGFAQVYDDSEGTAADVYGAAADYAPRHNLKLSLEYVERDLEVPNLGVNVDPFDIDNEILKASVYYALNDRVALALNYRHEVFDRQPQPEIRVPSIPLRLDTRLLPLTATVITSERTSFSFTANFVDQKIRIEEANRFTPGFNDDETFWTLDGSFNFRLPSRLGVVTLELRNLLDEEFRYRDFNFFTTNPRPQELLPERSAYLKVQLEF</sequence>
<dbReference type="PANTHER" id="PTHR12558:SF13">
    <property type="entry name" value="CELL DIVISION CYCLE PROTEIN 27 HOMOLOG"/>
    <property type="match status" value="1"/>
</dbReference>
<dbReference type="SUPFAM" id="SSF48452">
    <property type="entry name" value="TPR-like"/>
    <property type="match status" value="2"/>
</dbReference>
<feature type="domain" description="FecR protein" evidence="6">
    <location>
        <begin position="97"/>
        <end position="186"/>
    </location>
</feature>
<dbReference type="SUPFAM" id="SSF56935">
    <property type="entry name" value="Porins"/>
    <property type="match status" value="1"/>
</dbReference>
<protein>
    <submittedName>
        <fullName evidence="7">Uncharacterized protein</fullName>
    </submittedName>
</protein>
<keyword evidence="4" id="KW-0802">TPR repeat</keyword>
<dbReference type="InterPro" id="IPR036942">
    <property type="entry name" value="Beta-barrel_TonB_sf"/>
</dbReference>